<feature type="region of interest" description="Disordered" evidence="1">
    <location>
        <begin position="20"/>
        <end position="59"/>
    </location>
</feature>
<evidence type="ECO:0000313" key="4">
    <source>
        <dbReference type="Proteomes" id="UP000001202"/>
    </source>
</evidence>
<proteinExistence type="predicted"/>
<evidence type="ECO:0000313" key="3">
    <source>
        <dbReference type="EMBL" id="ACD70984.1"/>
    </source>
</evidence>
<gene>
    <name evidence="3" type="ordered locus">TPASS_0563</name>
</gene>
<evidence type="ECO:0000259" key="2">
    <source>
        <dbReference type="SMART" id="SM00271"/>
    </source>
</evidence>
<dbReference type="RefSeq" id="WP_010882010.1">
    <property type="nucleotide sequence ID" value="NC_010741.1"/>
</dbReference>
<accession>A0A0H3BKR3</accession>
<dbReference type="Proteomes" id="UP000001202">
    <property type="component" value="Chromosome"/>
</dbReference>
<dbReference type="Gene3D" id="1.10.287.110">
    <property type="entry name" value="DnaJ domain"/>
    <property type="match status" value="1"/>
</dbReference>
<dbReference type="InterPro" id="IPR036869">
    <property type="entry name" value="J_dom_sf"/>
</dbReference>
<dbReference type="SMART" id="SM00271">
    <property type="entry name" value="DnaJ"/>
    <property type="match status" value="1"/>
</dbReference>
<sequence length="137" mass="15724">MSMTSFYERIGAILRDRLNSDEDPFDQWDNRGGKYRTCAGRMERRPPPKKNPPPGPVRVPVPPELVEDFAVLSVPAGLPLSYCKQSWKRLLKKYHPDVFTCTHTSEQAADIVRRINSSYKRIETWFETGALPTDNKS</sequence>
<dbReference type="PATRIC" id="fig|455434.6.peg.562"/>
<organism evidence="3 4">
    <name type="scientific">Treponema pallidum subsp. pallidum (strain SS14)</name>
    <dbReference type="NCBI Taxonomy" id="455434"/>
    <lineage>
        <taxon>Bacteria</taxon>
        <taxon>Pseudomonadati</taxon>
        <taxon>Spirochaetota</taxon>
        <taxon>Spirochaetia</taxon>
        <taxon>Spirochaetales</taxon>
        <taxon>Treponemataceae</taxon>
        <taxon>Treponema</taxon>
    </lineage>
</organism>
<dbReference type="EMBL" id="CP000805">
    <property type="protein sequence ID" value="ACD70984.1"/>
    <property type="molecule type" value="Genomic_DNA"/>
</dbReference>
<dbReference type="InterPro" id="IPR001623">
    <property type="entry name" value="DnaJ_domain"/>
</dbReference>
<dbReference type="AlphaFoldDB" id="A0A0H3BKR3"/>
<dbReference type="SUPFAM" id="SSF46565">
    <property type="entry name" value="Chaperone J-domain"/>
    <property type="match status" value="1"/>
</dbReference>
<reference evidence="3 4" key="1">
    <citation type="journal article" date="2008" name="BMC Microbiol.">
        <title>Complete genome sequence of Treponema pallidum ssp. pallidum strain SS14 determined with oligonucleotide arrays.</title>
        <authorList>
            <person name="Matejkova P."/>
            <person name="Strouhal M."/>
            <person name="Smajs D."/>
            <person name="Norris S.J."/>
            <person name="Palzkill T."/>
            <person name="Petrosino J.F."/>
            <person name="Sodergren E."/>
            <person name="Norton J.E."/>
            <person name="Singh J."/>
            <person name="Richmond T.A."/>
            <person name="Molla M.N."/>
            <person name="Albert T.J."/>
            <person name="Weinstock G.M."/>
        </authorList>
    </citation>
    <scope>NUCLEOTIDE SEQUENCE [LARGE SCALE GENOMIC DNA]</scope>
    <source>
        <strain evidence="3 4">SS14</strain>
    </source>
</reference>
<feature type="domain" description="J" evidence="2">
    <location>
        <begin position="66"/>
        <end position="127"/>
    </location>
</feature>
<dbReference type="KEGG" id="tpp:TPASS_0563"/>
<dbReference type="GeneID" id="93876333"/>
<protein>
    <recommendedName>
        <fullName evidence="2">J domain-containing protein</fullName>
    </recommendedName>
</protein>
<evidence type="ECO:0000256" key="1">
    <source>
        <dbReference type="SAM" id="MobiDB-lite"/>
    </source>
</evidence>
<feature type="compositionally biased region" description="Pro residues" evidence="1">
    <location>
        <begin position="49"/>
        <end position="59"/>
    </location>
</feature>
<name>A0A0H3BKR3_TREPS</name>